<dbReference type="Proteomes" id="UP001204144">
    <property type="component" value="Unassembled WGS sequence"/>
</dbReference>
<dbReference type="PANTHER" id="PTHR33295">
    <property type="entry name" value="ATPASE"/>
    <property type="match status" value="1"/>
</dbReference>
<dbReference type="RefSeq" id="WP_255037976.1">
    <property type="nucleotide sequence ID" value="NZ_RJUF01000127.1"/>
</dbReference>
<dbReference type="InterPro" id="IPR025420">
    <property type="entry name" value="DUF4143"/>
</dbReference>
<proteinExistence type="predicted"/>
<gene>
    <name evidence="3" type="ORF">EGI31_15065</name>
</gene>
<keyword evidence="4" id="KW-1185">Reference proteome</keyword>
<comment type="caution">
    <text evidence="3">The sequence shown here is derived from an EMBL/GenBank/DDBJ whole genome shotgun (WGS) entry which is preliminary data.</text>
</comment>
<feature type="domain" description="AAA" evidence="1">
    <location>
        <begin position="1"/>
        <end position="59"/>
    </location>
</feature>
<dbReference type="Pfam" id="PF13173">
    <property type="entry name" value="AAA_14"/>
    <property type="match status" value="1"/>
</dbReference>
<dbReference type="GO" id="GO:0005524">
    <property type="term" value="F:ATP binding"/>
    <property type="evidence" value="ECO:0007669"/>
    <property type="project" value="UniProtKB-KW"/>
</dbReference>
<accession>A0AAE3H5B9</accession>
<reference evidence="3 4" key="1">
    <citation type="submission" date="2018-11" db="EMBL/GenBank/DDBJ databases">
        <title>Novel bacteria species description.</title>
        <authorList>
            <person name="Han J.-H."/>
        </authorList>
    </citation>
    <scope>NUCLEOTIDE SEQUENCE [LARGE SCALE GENOMIC DNA]</scope>
    <source>
        <strain evidence="3 4">KCTC23259</strain>
    </source>
</reference>
<sequence>EIQLVPTSVSVVKYFYDTYGVKFLLTGSSSYYLKNHFSESLAGRKRIFEMFPLTFQEFLTFKGQPNLEILALNQILYNEFIYARYKPLYEEYIQFGGFPEVVLATTNEDKVAYLKDVINAYIELDIKLLSDFKMSNELYKLIQLLASRVGSRLDISKLSSISGINRNKINDYLELLEYTYFIHRVPPFTKNKDKEISGQAKLYFADTGVLQILAQVSSGQVFENIIALQLKAKGNVAYYQRKTGQEIDFILNESIGIEVKETPSDRDLKVLKQRCSELEINEPMLIARNAPGSDFKEWFWGGNIV</sequence>
<dbReference type="InterPro" id="IPR041682">
    <property type="entry name" value="AAA_14"/>
</dbReference>
<dbReference type="PANTHER" id="PTHR33295:SF18">
    <property type="entry name" value="AAA+ ATPASE DOMAIN-CONTAINING PROTEIN"/>
    <property type="match status" value="1"/>
</dbReference>
<dbReference type="Pfam" id="PF13635">
    <property type="entry name" value="DUF4143"/>
    <property type="match status" value="1"/>
</dbReference>
<evidence type="ECO:0000259" key="2">
    <source>
        <dbReference type="Pfam" id="PF13635"/>
    </source>
</evidence>
<evidence type="ECO:0000259" key="1">
    <source>
        <dbReference type="Pfam" id="PF13173"/>
    </source>
</evidence>
<feature type="domain" description="DUF4143" evidence="2">
    <location>
        <begin position="125"/>
        <end position="260"/>
    </location>
</feature>
<keyword evidence="3" id="KW-0547">Nucleotide-binding</keyword>
<dbReference type="EMBL" id="RJUF01000127">
    <property type="protein sequence ID" value="MCP9764264.1"/>
    <property type="molecule type" value="Genomic_DNA"/>
</dbReference>
<keyword evidence="3" id="KW-0067">ATP-binding</keyword>
<feature type="non-terminal residue" evidence="3">
    <location>
        <position position="1"/>
    </location>
</feature>
<protein>
    <submittedName>
        <fullName evidence="3">ATP-binding protein</fullName>
    </submittedName>
</protein>
<dbReference type="AlphaFoldDB" id="A0AAE3H5B9"/>
<organism evidence="3 4">
    <name type="scientific">Lacihabitans soyangensis</name>
    <dbReference type="NCBI Taxonomy" id="869394"/>
    <lineage>
        <taxon>Bacteria</taxon>
        <taxon>Pseudomonadati</taxon>
        <taxon>Bacteroidota</taxon>
        <taxon>Cytophagia</taxon>
        <taxon>Cytophagales</taxon>
        <taxon>Leadbetterellaceae</taxon>
        <taxon>Lacihabitans</taxon>
    </lineage>
</organism>
<name>A0AAE3H5B9_9BACT</name>
<evidence type="ECO:0000313" key="4">
    <source>
        <dbReference type="Proteomes" id="UP001204144"/>
    </source>
</evidence>
<evidence type="ECO:0000313" key="3">
    <source>
        <dbReference type="EMBL" id="MCP9764264.1"/>
    </source>
</evidence>